<sequence length="388" mass="40392">MTQQAPLHVPVRDAPATARPSARLAGLDLARGLAVLGMYIAHLGPDPSGNGVAPVLLELTHGRSSALFALLAGVSLVIIAGRDATGASRSGRSVTARIAVRAGVLVALGTVLTALDTSIDVILASYGLYFLLALPLLRLRAGALAALAAVWALIGPQLLHVLRDPLYDSGVVDGSQALDPLARVSGEGLVDLLVTGSYPALAWMPLVLAGMAVGRLDLRSDAVRRRLAVLGPALVVLGYGTSWLALRTVPQAGSPQGWWSDTGDYSDGPAGLLVAVPHSQTTLSVVGNAGVAITVLAVALTVVDRLPAVRRALRPVIAVGTMSLSAYVAHIVALYLLGMGDLEDPSPGRTLSLFVVGVLMWAVLWKCFFRRGPLEYVVHRVSAGPDRR</sequence>
<dbReference type="InterPro" id="IPR012429">
    <property type="entry name" value="HGSNAT_cat"/>
</dbReference>
<name>A0A918NUJ3_9ACTN</name>
<evidence type="ECO:0000313" key="5">
    <source>
        <dbReference type="Proteomes" id="UP000619244"/>
    </source>
</evidence>
<feature type="transmembrane region" description="Helical" evidence="1">
    <location>
        <begin position="315"/>
        <end position="338"/>
    </location>
</feature>
<feature type="transmembrane region" description="Helical" evidence="1">
    <location>
        <begin position="64"/>
        <end position="82"/>
    </location>
</feature>
<dbReference type="Proteomes" id="UP000619244">
    <property type="component" value="Unassembled WGS sequence"/>
</dbReference>
<evidence type="ECO:0000259" key="2">
    <source>
        <dbReference type="Pfam" id="PF04235"/>
    </source>
</evidence>
<evidence type="ECO:0000259" key="3">
    <source>
        <dbReference type="Pfam" id="PF07786"/>
    </source>
</evidence>
<dbReference type="PANTHER" id="PTHR30590">
    <property type="entry name" value="INNER MEMBRANE PROTEIN"/>
    <property type="match status" value="1"/>
</dbReference>
<evidence type="ECO:0000313" key="4">
    <source>
        <dbReference type="EMBL" id="GGX96264.1"/>
    </source>
</evidence>
<evidence type="ECO:0008006" key="6">
    <source>
        <dbReference type="Google" id="ProtNLM"/>
    </source>
</evidence>
<dbReference type="AlphaFoldDB" id="A0A918NUJ3"/>
<feature type="transmembrane region" description="Helical" evidence="1">
    <location>
        <begin position="282"/>
        <end position="303"/>
    </location>
</feature>
<feature type="domain" description="DUF418" evidence="2">
    <location>
        <begin position="279"/>
        <end position="383"/>
    </location>
</feature>
<comment type="caution">
    <text evidence="4">The sequence shown here is derived from an EMBL/GenBank/DDBJ whole genome shotgun (WGS) entry which is preliminary data.</text>
</comment>
<reference evidence="4" key="1">
    <citation type="journal article" date="2014" name="Int. J. Syst. Evol. Microbiol.">
        <title>Complete genome sequence of Corynebacterium casei LMG S-19264T (=DSM 44701T), isolated from a smear-ripened cheese.</title>
        <authorList>
            <consortium name="US DOE Joint Genome Institute (JGI-PGF)"/>
            <person name="Walter F."/>
            <person name="Albersmeier A."/>
            <person name="Kalinowski J."/>
            <person name="Ruckert C."/>
        </authorList>
    </citation>
    <scope>NUCLEOTIDE SEQUENCE</scope>
    <source>
        <strain evidence="4">JCM 4790</strain>
    </source>
</reference>
<feature type="transmembrane region" description="Helical" evidence="1">
    <location>
        <begin position="200"/>
        <end position="218"/>
    </location>
</feature>
<keyword evidence="5" id="KW-1185">Reference proteome</keyword>
<keyword evidence="1" id="KW-0812">Transmembrane</keyword>
<dbReference type="PANTHER" id="PTHR30590:SF3">
    <property type="entry name" value="HYPOTHETICAL MEMBRANE SPANNING PROTEIN"/>
    <property type="match status" value="1"/>
</dbReference>
<keyword evidence="1" id="KW-1133">Transmembrane helix</keyword>
<protein>
    <recommendedName>
        <fullName evidence="6">DUF418 domain-containing protein</fullName>
    </recommendedName>
</protein>
<accession>A0A918NUJ3</accession>
<dbReference type="Pfam" id="PF04235">
    <property type="entry name" value="DUF418"/>
    <property type="match status" value="1"/>
</dbReference>
<dbReference type="EMBL" id="BMVU01000036">
    <property type="protein sequence ID" value="GGX96264.1"/>
    <property type="molecule type" value="Genomic_DNA"/>
</dbReference>
<feature type="domain" description="Heparan-alpha-glucosaminide N-acetyltransferase catalytic" evidence="3">
    <location>
        <begin position="23"/>
        <end position="222"/>
    </location>
</feature>
<organism evidence="4 5">
    <name type="scientific">Streptomyces minutiscleroticus</name>
    <dbReference type="NCBI Taxonomy" id="68238"/>
    <lineage>
        <taxon>Bacteria</taxon>
        <taxon>Bacillati</taxon>
        <taxon>Actinomycetota</taxon>
        <taxon>Actinomycetes</taxon>
        <taxon>Kitasatosporales</taxon>
        <taxon>Streptomycetaceae</taxon>
        <taxon>Streptomyces</taxon>
    </lineage>
</organism>
<gene>
    <name evidence="4" type="ORF">GCM10010358_57480</name>
</gene>
<evidence type="ECO:0000256" key="1">
    <source>
        <dbReference type="SAM" id="Phobius"/>
    </source>
</evidence>
<dbReference type="Pfam" id="PF07786">
    <property type="entry name" value="HGSNAT_cat"/>
    <property type="match status" value="1"/>
</dbReference>
<dbReference type="InterPro" id="IPR007349">
    <property type="entry name" value="DUF418"/>
</dbReference>
<feature type="transmembrane region" description="Helical" evidence="1">
    <location>
        <begin position="350"/>
        <end position="369"/>
    </location>
</feature>
<dbReference type="InterPro" id="IPR052529">
    <property type="entry name" value="Bact_Transport_Assoc"/>
</dbReference>
<feature type="transmembrane region" description="Helical" evidence="1">
    <location>
        <begin position="144"/>
        <end position="162"/>
    </location>
</feature>
<feature type="transmembrane region" description="Helical" evidence="1">
    <location>
        <begin position="121"/>
        <end position="137"/>
    </location>
</feature>
<dbReference type="RefSeq" id="WP_190193236.1">
    <property type="nucleotide sequence ID" value="NZ_BMVU01000036.1"/>
</dbReference>
<reference evidence="4" key="2">
    <citation type="submission" date="2020-09" db="EMBL/GenBank/DDBJ databases">
        <authorList>
            <person name="Sun Q."/>
            <person name="Ohkuma M."/>
        </authorList>
    </citation>
    <scope>NUCLEOTIDE SEQUENCE</scope>
    <source>
        <strain evidence="4">JCM 4790</strain>
    </source>
</reference>
<proteinExistence type="predicted"/>
<feature type="transmembrane region" description="Helical" evidence="1">
    <location>
        <begin position="94"/>
        <end position="115"/>
    </location>
</feature>
<keyword evidence="1" id="KW-0472">Membrane</keyword>
<feature type="transmembrane region" description="Helical" evidence="1">
    <location>
        <begin position="227"/>
        <end position="246"/>
    </location>
</feature>